<dbReference type="PANTHER" id="PTHR43353">
    <property type="entry name" value="SUCCINATE-SEMIALDEHYDE DEHYDROGENASE, MITOCHONDRIAL"/>
    <property type="match status" value="1"/>
</dbReference>
<dbReference type="PROSITE" id="PS00070">
    <property type="entry name" value="ALDEHYDE_DEHYDR_CYS"/>
    <property type="match status" value="1"/>
</dbReference>
<protein>
    <recommendedName>
        <fullName evidence="4">Aldehyde dehydrogenase domain-containing protein</fullName>
    </recommendedName>
</protein>
<dbReference type="InterPro" id="IPR016162">
    <property type="entry name" value="Ald_DH_N"/>
</dbReference>
<dbReference type="GO" id="GO:0009450">
    <property type="term" value="P:gamma-aminobutyric acid catabolic process"/>
    <property type="evidence" value="ECO:0007669"/>
    <property type="project" value="TreeGrafter"/>
</dbReference>
<dbReference type="PROSITE" id="PS00687">
    <property type="entry name" value="ALDEHYDE_DEHYDR_GLU"/>
    <property type="match status" value="1"/>
</dbReference>
<dbReference type="InterPro" id="IPR016160">
    <property type="entry name" value="Ald_DH_CS_CYS"/>
</dbReference>
<sequence>MSEPVPLIINNQNIQTKVSFNVDNPNDGKFLWGVSSAGLTEVEGAAAAAEAAFPAWASLGYATRRDLLHKAAHVIHESREDIATILRKETAAGEGWASWDIDAAVATIKDAASHVSSNNGVIPPTNDSSDTALVFRVPYGVILTIVPWNAPGVLTMSSLAYALAAGNTVIVKSSELSPRTYFLLIDAFRRAGFPPGVVNLLTHAPDKGPLVIPALIQNQAIRKISFTGSSATGRVVAKLAGEALKPVVLELGGKAPAIVLEDASLNDAARRILQGAYGHGGQICMATERVIVLRSIEEPFVEALKVAHAEQSRDNTHSQPLISQLAVRQIKALVDDAIKNGASIVSGPASYADEEGRVFGPTILRSVNRTSELYYKESFGPVISLFVVDTVDEAVLLANDTEYGLAASVWSKNIGNALRVAKRIHSGTIQINDSTTHGEPTLPHGGFGASGFGRQSGPDALAEFQTLKYIRLSLK</sequence>
<feature type="active site" evidence="2">
    <location>
        <position position="250"/>
    </location>
</feature>
<dbReference type="Pfam" id="PF00171">
    <property type="entry name" value="Aldedh"/>
    <property type="match status" value="1"/>
</dbReference>
<dbReference type="OrthoDB" id="310895at2759"/>
<dbReference type="SUPFAM" id="SSF53720">
    <property type="entry name" value="ALDH-like"/>
    <property type="match status" value="1"/>
</dbReference>
<dbReference type="InterPro" id="IPR015590">
    <property type="entry name" value="Aldehyde_DH_dom"/>
</dbReference>
<dbReference type="AlphaFoldDB" id="A0A9N9ZI45"/>
<reference evidence="5 6" key="2">
    <citation type="submission" date="2021-10" db="EMBL/GenBank/DDBJ databases">
        <authorList>
            <person name="Piombo E."/>
        </authorList>
    </citation>
    <scope>NUCLEOTIDE SEQUENCE [LARGE SCALE GENOMIC DNA]</scope>
</reference>
<keyword evidence="1 3" id="KW-0560">Oxidoreductase</keyword>
<dbReference type="PANTHER" id="PTHR43353:SF6">
    <property type="entry name" value="CYTOPLASMIC ALDEHYDE DEHYDROGENASE (EUROFUNG)"/>
    <property type="match status" value="1"/>
</dbReference>
<dbReference type="EMBL" id="CABFOC020000063">
    <property type="protein sequence ID" value="CAH0056013.1"/>
    <property type="molecule type" value="Genomic_DNA"/>
</dbReference>
<dbReference type="InterPro" id="IPR016161">
    <property type="entry name" value="Ald_DH/histidinol_DH"/>
</dbReference>
<dbReference type="InterPro" id="IPR029510">
    <property type="entry name" value="Ald_DH_CS_GLU"/>
</dbReference>
<dbReference type="InterPro" id="IPR016163">
    <property type="entry name" value="Ald_DH_C"/>
</dbReference>
<evidence type="ECO:0000256" key="2">
    <source>
        <dbReference type="PROSITE-ProRule" id="PRU10007"/>
    </source>
</evidence>
<gene>
    <name evidence="5" type="ORF">CSOL1703_00005947</name>
</gene>
<keyword evidence="6" id="KW-1185">Reference proteome</keyword>
<name>A0A9N9ZI45_9HYPO</name>
<organism evidence="5 6">
    <name type="scientific">Clonostachys solani</name>
    <dbReference type="NCBI Taxonomy" id="160281"/>
    <lineage>
        <taxon>Eukaryota</taxon>
        <taxon>Fungi</taxon>
        <taxon>Dikarya</taxon>
        <taxon>Ascomycota</taxon>
        <taxon>Pezizomycotina</taxon>
        <taxon>Sordariomycetes</taxon>
        <taxon>Hypocreomycetidae</taxon>
        <taxon>Hypocreales</taxon>
        <taxon>Bionectriaceae</taxon>
        <taxon>Clonostachys</taxon>
    </lineage>
</organism>
<evidence type="ECO:0000313" key="5">
    <source>
        <dbReference type="EMBL" id="CAH0056013.1"/>
    </source>
</evidence>
<evidence type="ECO:0000256" key="1">
    <source>
        <dbReference type="ARBA" id="ARBA00023002"/>
    </source>
</evidence>
<dbReference type="Proteomes" id="UP000775872">
    <property type="component" value="Unassembled WGS sequence"/>
</dbReference>
<comment type="similarity">
    <text evidence="3">Belongs to the aldehyde dehydrogenase family.</text>
</comment>
<proteinExistence type="inferred from homology"/>
<comment type="caution">
    <text evidence="5">The sequence shown here is derived from an EMBL/GenBank/DDBJ whole genome shotgun (WGS) entry which is preliminary data.</text>
</comment>
<feature type="domain" description="Aldehyde dehydrogenase" evidence="4">
    <location>
        <begin position="19"/>
        <end position="469"/>
    </location>
</feature>
<dbReference type="Gene3D" id="3.40.605.10">
    <property type="entry name" value="Aldehyde Dehydrogenase, Chain A, domain 1"/>
    <property type="match status" value="1"/>
</dbReference>
<accession>A0A9N9ZI45</accession>
<reference evidence="6" key="1">
    <citation type="submission" date="2019-06" db="EMBL/GenBank/DDBJ databases">
        <authorList>
            <person name="Broberg M."/>
        </authorList>
    </citation>
    <scope>NUCLEOTIDE SEQUENCE [LARGE SCALE GENOMIC DNA]</scope>
</reference>
<dbReference type="GO" id="GO:0004777">
    <property type="term" value="F:succinate-semialdehyde dehydrogenase (NAD+) activity"/>
    <property type="evidence" value="ECO:0007669"/>
    <property type="project" value="TreeGrafter"/>
</dbReference>
<evidence type="ECO:0000256" key="3">
    <source>
        <dbReference type="RuleBase" id="RU003345"/>
    </source>
</evidence>
<evidence type="ECO:0000259" key="4">
    <source>
        <dbReference type="Pfam" id="PF00171"/>
    </source>
</evidence>
<dbReference type="InterPro" id="IPR050740">
    <property type="entry name" value="Aldehyde_DH_Superfamily"/>
</dbReference>
<evidence type="ECO:0000313" key="6">
    <source>
        <dbReference type="Proteomes" id="UP000775872"/>
    </source>
</evidence>
<dbReference type="Gene3D" id="3.40.309.10">
    <property type="entry name" value="Aldehyde Dehydrogenase, Chain A, domain 2"/>
    <property type="match status" value="1"/>
</dbReference>